<protein>
    <submittedName>
        <fullName evidence="2">Uncharacterized protein</fullName>
    </submittedName>
</protein>
<dbReference type="VEuPathDB" id="ToxoDB:cyc_00987"/>
<dbReference type="AlphaFoldDB" id="A0A1D3D0P5"/>
<evidence type="ECO:0000313" key="3">
    <source>
        <dbReference type="Proteomes" id="UP000095192"/>
    </source>
</evidence>
<feature type="region of interest" description="Disordered" evidence="1">
    <location>
        <begin position="1"/>
        <end position="35"/>
    </location>
</feature>
<dbReference type="Proteomes" id="UP000095192">
    <property type="component" value="Unassembled WGS sequence"/>
</dbReference>
<dbReference type="SUPFAM" id="SSF81995">
    <property type="entry name" value="beta-sandwich domain of Sec23/24"/>
    <property type="match status" value="1"/>
</dbReference>
<gene>
    <name evidence="2" type="ORF">cyc_00987</name>
</gene>
<evidence type="ECO:0000313" key="2">
    <source>
        <dbReference type="EMBL" id="OEH77028.1"/>
    </source>
</evidence>
<keyword evidence="3" id="KW-1185">Reference proteome</keyword>
<feature type="compositionally biased region" description="Low complexity" evidence="1">
    <location>
        <begin position="25"/>
        <end position="35"/>
    </location>
</feature>
<dbReference type="EMBL" id="JROU02001238">
    <property type="protein sequence ID" value="OEH77028.1"/>
    <property type="molecule type" value="Genomic_DNA"/>
</dbReference>
<comment type="caution">
    <text evidence="2">The sequence shown here is derived from an EMBL/GenBank/DDBJ whole genome shotgun (WGS) entry which is preliminary data.</text>
</comment>
<name>A0A1D3D0P5_9EIME</name>
<sequence>MPYSHTKRGSSSLEEGALTPPPSMQQPSSHSQHQFPLPFQQQFPLPFQQQFPSPFQQQCLQKMGRENAAKGSSFLQGWGVSTLALLPAVIGQGSLGATIAIELREGSLVFVEEEGLGRASDVAITAEEAAGGTRIDPNELKKIEHVLPTFTRSDGSGILRLLSACDGQFAFVFQGPLQHRFGVKEWARYMITSAYPGAQVKFITEHYADTDDRPGSLKGFIPDEEIAEYRKAFRWRQARLYAHEEGQPIPGGHQQSPQPIP</sequence>
<accession>A0A1D3D0P5</accession>
<dbReference type="FunCoup" id="A0A1D3D0P5">
    <property type="interactions" value="14"/>
</dbReference>
<proteinExistence type="predicted"/>
<reference evidence="2 3" key="1">
    <citation type="journal article" date="2016" name="BMC Genomics">
        <title>Comparative genomics reveals Cyclospora cayetanensis possesses coccidia-like metabolism and invasion components but unique surface antigens.</title>
        <authorList>
            <person name="Liu S."/>
            <person name="Wang L."/>
            <person name="Zheng H."/>
            <person name="Xu Z."/>
            <person name="Roellig D.M."/>
            <person name="Li N."/>
            <person name="Frace M.A."/>
            <person name="Tang K."/>
            <person name="Arrowood M.J."/>
            <person name="Moss D.M."/>
            <person name="Zhang L."/>
            <person name="Feng Y."/>
            <person name="Xiao L."/>
        </authorList>
    </citation>
    <scope>NUCLEOTIDE SEQUENCE [LARGE SCALE GENOMIC DNA]</scope>
    <source>
        <strain evidence="2 3">CHN_HEN01</strain>
    </source>
</reference>
<dbReference type="InParanoid" id="A0A1D3D0P5"/>
<evidence type="ECO:0000256" key="1">
    <source>
        <dbReference type="SAM" id="MobiDB-lite"/>
    </source>
</evidence>
<organism evidence="2 3">
    <name type="scientific">Cyclospora cayetanensis</name>
    <dbReference type="NCBI Taxonomy" id="88456"/>
    <lineage>
        <taxon>Eukaryota</taxon>
        <taxon>Sar</taxon>
        <taxon>Alveolata</taxon>
        <taxon>Apicomplexa</taxon>
        <taxon>Conoidasida</taxon>
        <taxon>Coccidia</taxon>
        <taxon>Eucoccidiorida</taxon>
        <taxon>Eimeriorina</taxon>
        <taxon>Eimeriidae</taxon>
        <taxon>Cyclospora</taxon>
    </lineage>
</organism>